<accession>A0AAV1VQY4</accession>
<proteinExistence type="predicted"/>
<keyword evidence="3" id="KW-1185">Reference proteome</keyword>
<gene>
    <name evidence="2" type="ORF">LLUT_LOCUS455</name>
</gene>
<evidence type="ECO:0000256" key="1">
    <source>
        <dbReference type="SAM" id="MobiDB-lite"/>
    </source>
</evidence>
<dbReference type="PANTHER" id="PTHR34207">
    <property type="entry name" value="PROTEIN BIC1"/>
    <property type="match status" value="1"/>
</dbReference>
<dbReference type="GO" id="GO:0009785">
    <property type="term" value="P:blue light signaling pathway"/>
    <property type="evidence" value="ECO:0007669"/>
    <property type="project" value="InterPro"/>
</dbReference>
<protein>
    <submittedName>
        <fullName evidence="2">Uncharacterized protein</fullName>
    </submittedName>
</protein>
<feature type="compositionally biased region" description="Basic and acidic residues" evidence="1">
    <location>
        <begin position="58"/>
        <end position="67"/>
    </location>
</feature>
<dbReference type="Proteomes" id="UP001497480">
    <property type="component" value="Unassembled WGS sequence"/>
</dbReference>
<dbReference type="InterPro" id="IPR040374">
    <property type="entry name" value="BIC"/>
</dbReference>
<evidence type="ECO:0000313" key="2">
    <source>
        <dbReference type="EMBL" id="CAL0299395.1"/>
    </source>
</evidence>
<reference evidence="2 3" key="1">
    <citation type="submission" date="2024-03" db="EMBL/GenBank/DDBJ databases">
        <authorList>
            <person name="Martinez-Hernandez J."/>
        </authorList>
    </citation>
    <scope>NUCLEOTIDE SEQUENCE [LARGE SCALE GENOMIC DNA]</scope>
</reference>
<feature type="compositionally biased region" description="Basic and acidic residues" evidence="1">
    <location>
        <begin position="1"/>
        <end position="13"/>
    </location>
</feature>
<dbReference type="AlphaFoldDB" id="A0AAV1VQY4"/>
<feature type="compositionally biased region" description="Basic and acidic residues" evidence="1">
    <location>
        <begin position="33"/>
        <end position="47"/>
    </location>
</feature>
<feature type="region of interest" description="Disordered" evidence="1">
    <location>
        <begin position="1"/>
        <end position="110"/>
    </location>
</feature>
<sequence length="219" mass="24402">MREERTCEKSKESEEYEGGSYNRDESAPTQSEDSPKATHVPKMDIQKGKKTLPMAHHYSADSDDRIQPKTMELKNLNQRKDNIIMEQEQDSGSDKDDTQTQTPSSASKTHLSNNIENALQGLVLHPEVNITDKSVELEPEAMGEDSGRERLKKHRVEVAGKVWIPDIWGQEEQLKDWVDGTTAFDAPLVPSSILTARTALVEEGPGTSTDGGLIVENRC</sequence>
<comment type="caution">
    <text evidence="2">The sequence shown here is derived from an EMBL/GenBank/DDBJ whole genome shotgun (WGS) entry which is preliminary data.</text>
</comment>
<dbReference type="EMBL" id="CAXHTB010000001">
    <property type="protein sequence ID" value="CAL0299395.1"/>
    <property type="molecule type" value="Genomic_DNA"/>
</dbReference>
<name>A0AAV1VQY4_LUPLU</name>
<feature type="compositionally biased region" description="Polar residues" evidence="1">
    <location>
        <begin position="99"/>
        <end position="110"/>
    </location>
</feature>
<organism evidence="2 3">
    <name type="scientific">Lupinus luteus</name>
    <name type="common">European yellow lupine</name>
    <dbReference type="NCBI Taxonomy" id="3873"/>
    <lineage>
        <taxon>Eukaryota</taxon>
        <taxon>Viridiplantae</taxon>
        <taxon>Streptophyta</taxon>
        <taxon>Embryophyta</taxon>
        <taxon>Tracheophyta</taxon>
        <taxon>Spermatophyta</taxon>
        <taxon>Magnoliopsida</taxon>
        <taxon>eudicotyledons</taxon>
        <taxon>Gunneridae</taxon>
        <taxon>Pentapetalae</taxon>
        <taxon>rosids</taxon>
        <taxon>fabids</taxon>
        <taxon>Fabales</taxon>
        <taxon>Fabaceae</taxon>
        <taxon>Papilionoideae</taxon>
        <taxon>50 kb inversion clade</taxon>
        <taxon>genistoids sensu lato</taxon>
        <taxon>core genistoids</taxon>
        <taxon>Genisteae</taxon>
        <taxon>Lupinus</taxon>
    </lineage>
</organism>
<dbReference type="PANTHER" id="PTHR34207:SF2">
    <property type="entry name" value="PROTEIN BIC1"/>
    <property type="match status" value="1"/>
</dbReference>
<evidence type="ECO:0000313" key="3">
    <source>
        <dbReference type="Proteomes" id="UP001497480"/>
    </source>
</evidence>
<dbReference type="CDD" id="cd22645">
    <property type="entry name" value="BIC1_CID"/>
    <property type="match status" value="1"/>
</dbReference>